<dbReference type="Pfam" id="PF13290">
    <property type="entry name" value="CHB_HEX_C_1"/>
    <property type="match status" value="1"/>
</dbReference>
<dbReference type="Proteomes" id="UP001597526">
    <property type="component" value="Unassembled WGS sequence"/>
</dbReference>
<reference evidence="3" key="1">
    <citation type="journal article" date="2019" name="Int. J. Syst. Evol. Microbiol.">
        <title>The Global Catalogue of Microorganisms (GCM) 10K type strain sequencing project: providing services to taxonomists for standard genome sequencing and annotation.</title>
        <authorList>
            <consortium name="The Broad Institute Genomics Platform"/>
            <consortium name="The Broad Institute Genome Sequencing Center for Infectious Disease"/>
            <person name="Wu L."/>
            <person name="Ma J."/>
        </authorList>
    </citation>
    <scope>NUCLEOTIDE SEQUENCE [LARGE SCALE GENOMIC DNA]</scope>
    <source>
        <strain evidence="3">KCTC 52368</strain>
    </source>
</reference>
<dbReference type="InterPro" id="IPR059177">
    <property type="entry name" value="GH29D-like_dom"/>
</dbReference>
<gene>
    <name evidence="2" type="ORF">ACFSQJ_12970</name>
</gene>
<dbReference type="PROSITE" id="PS51257">
    <property type="entry name" value="PROKAR_LIPOPROTEIN"/>
    <property type="match status" value="1"/>
</dbReference>
<proteinExistence type="predicted"/>
<keyword evidence="3" id="KW-1185">Reference proteome</keyword>
<accession>A0ABW5MZB2</accession>
<dbReference type="RefSeq" id="WP_377767372.1">
    <property type="nucleotide sequence ID" value="NZ_JBHULB010000016.1"/>
</dbReference>
<protein>
    <submittedName>
        <fullName evidence="2">Chitobiase/beta-hexosaminidase C-terminal domain-containing protein</fullName>
    </submittedName>
</protein>
<name>A0ABW5MZB2_9FLAO</name>
<comment type="caution">
    <text evidence="2">The sequence shown here is derived from an EMBL/GenBank/DDBJ whole genome shotgun (WGS) entry which is preliminary data.</text>
</comment>
<organism evidence="2 3">
    <name type="scientific">Croceitalea marina</name>
    <dbReference type="NCBI Taxonomy" id="1775166"/>
    <lineage>
        <taxon>Bacteria</taxon>
        <taxon>Pseudomonadati</taxon>
        <taxon>Bacteroidota</taxon>
        <taxon>Flavobacteriia</taxon>
        <taxon>Flavobacteriales</taxon>
        <taxon>Flavobacteriaceae</taxon>
        <taxon>Croceitalea</taxon>
    </lineage>
</organism>
<evidence type="ECO:0000313" key="3">
    <source>
        <dbReference type="Proteomes" id="UP001597526"/>
    </source>
</evidence>
<feature type="domain" description="GH29D-like beta-sandwich" evidence="1">
    <location>
        <begin position="46"/>
        <end position="103"/>
    </location>
</feature>
<dbReference type="EMBL" id="JBHULB010000016">
    <property type="protein sequence ID" value="MFD2587851.1"/>
    <property type="molecule type" value="Genomic_DNA"/>
</dbReference>
<evidence type="ECO:0000313" key="2">
    <source>
        <dbReference type="EMBL" id="MFD2587851.1"/>
    </source>
</evidence>
<evidence type="ECO:0000259" key="1">
    <source>
        <dbReference type="Pfam" id="PF13290"/>
    </source>
</evidence>
<sequence>MKLKISFFILIGFGVLSCQQGGNPSFSSSEIFELSPPQLTIDSLLFTTSAKLEANFEVKNAKIHYTRDGSSVNESSAVYKNPITIQKSGTYSFKNFHPDFKSSDEISISLIKITNDISRTKITISPNPHSNYGGIGVRGLVDLKKGSTQFRNGNEWLGFQSPVITINLDFEEQLEISKIILSTLKDHNSWIFSPESIVASNQTRRIGSLNLAPPKAPQETKLSFIEIPIKKDSYSNLEIQIHLLDKIPNWHQGKGTLPFFFIDEIIVE</sequence>